<dbReference type="AlphaFoldDB" id="A0A498KJF0"/>
<comment type="similarity">
    <text evidence="5">Belongs to the GRAS family.</text>
</comment>
<feature type="region of interest" description="SAW" evidence="5">
    <location>
        <begin position="473"/>
        <end position="541"/>
    </location>
</feature>
<name>A0A498KJF0_MALDO</name>
<dbReference type="InterPro" id="IPR004345">
    <property type="entry name" value="TB2_DP1_HVA22"/>
</dbReference>
<evidence type="ECO:0000256" key="5">
    <source>
        <dbReference type="PROSITE-ProRule" id="PRU01191"/>
    </source>
</evidence>
<comment type="caution">
    <text evidence="7">The sequence shown here is derived from an EMBL/GenBank/DDBJ whole genome shotgun (WGS) entry which is preliminary data.</text>
</comment>
<keyword evidence="3" id="KW-0804">Transcription</keyword>
<dbReference type="STRING" id="3750.A0A498KJF0"/>
<reference evidence="7 8" key="1">
    <citation type="submission" date="2018-10" db="EMBL/GenBank/DDBJ databases">
        <title>A high-quality apple genome assembly.</title>
        <authorList>
            <person name="Hu J."/>
        </authorList>
    </citation>
    <scope>NUCLEOTIDE SEQUENCE [LARGE SCALE GENOMIC DNA]</scope>
    <source>
        <strain evidence="8">cv. HFTH1</strain>
        <tissue evidence="7">Young leaf</tissue>
    </source>
</reference>
<keyword evidence="4" id="KW-0539">Nucleus</keyword>
<dbReference type="PROSITE" id="PS50985">
    <property type="entry name" value="GRAS"/>
    <property type="match status" value="1"/>
</dbReference>
<protein>
    <submittedName>
        <fullName evidence="7">Uncharacterized protein</fullName>
    </submittedName>
</protein>
<gene>
    <name evidence="7" type="ORF">DVH24_026447</name>
</gene>
<feature type="short sequence motif" description="VHIID" evidence="5">
    <location>
        <begin position="281"/>
        <end position="285"/>
    </location>
</feature>
<evidence type="ECO:0000313" key="8">
    <source>
        <dbReference type="Proteomes" id="UP000290289"/>
    </source>
</evidence>
<feature type="region of interest" description="Disordered" evidence="6">
    <location>
        <begin position="693"/>
        <end position="737"/>
    </location>
</feature>
<evidence type="ECO:0000256" key="2">
    <source>
        <dbReference type="ARBA" id="ARBA00023015"/>
    </source>
</evidence>
<evidence type="ECO:0000256" key="4">
    <source>
        <dbReference type="ARBA" id="ARBA00023242"/>
    </source>
</evidence>
<feature type="compositionally biased region" description="Low complexity" evidence="6">
    <location>
        <begin position="1"/>
        <end position="20"/>
    </location>
</feature>
<dbReference type="PANTHER" id="PTHR31636">
    <property type="entry name" value="OSJNBA0084A10.13 PROTEIN-RELATED"/>
    <property type="match status" value="1"/>
</dbReference>
<feature type="region of interest" description="Leucine repeat II (LRII)" evidence="5">
    <location>
        <begin position="336"/>
        <end position="368"/>
    </location>
</feature>
<organism evidence="7 8">
    <name type="scientific">Malus domestica</name>
    <name type="common">Apple</name>
    <name type="synonym">Pyrus malus</name>
    <dbReference type="NCBI Taxonomy" id="3750"/>
    <lineage>
        <taxon>Eukaryota</taxon>
        <taxon>Viridiplantae</taxon>
        <taxon>Streptophyta</taxon>
        <taxon>Embryophyta</taxon>
        <taxon>Tracheophyta</taxon>
        <taxon>Spermatophyta</taxon>
        <taxon>Magnoliopsida</taxon>
        <taxon>eudicotyledons</taxon>
        <taxon>Gunneridae</taxon>
        <taxon>Pentapetalae</taxon>
        <taxon>rosids</taxon>
        <taxon>fabids</taxon>
        <taxon>Rosales</taxon>
        <taxon>Rosaceae</taxon>
        <taxon>Amygdaloideae</taxon>
        <taxon>Maleae</taxon>
        <taxon>Malus</taxon>
    </lineage>
</organism>
<keyword evidence="8" id="KW-1185">Reference proteome</keyword>
<dbReference type="Proteomes" id="UP000290289">
    <property type="component" value="Chromosome 2"/>
</dbReference>
<proteinExistence type="inferred from homology"/>
<evidence type="ECO:0000313" key="7">
    <source>
        <dbReference type="EMBL" id="RXI07311.1"/>
    </source>
</evidence>
<dbReference type="GO" id="GO:0005634">
    <property type="term" value="C:nucleus"/>
    <property type="evidence" value="ECO:0007669"/>
    <property type="project" value="UniProtKB-SubCell"/>
</dbReference>
<accession>A0A498KJF0</accession>
<evidence type="ECO:0000256" key="1">
    <source>
        <dbReference type="ARBA" id="ARBA00004123"/>
    </source>
</evidence>
<dbReference type="Pfam" id="PF03134">
    <property type="entry name" value="TB2_DP1_HVA22"/>
    <property type="match status" value="1"/>
</dbReference>
<dbReference type="EMBL" id="RDQH01000328">
    <property type="protein sequence ID" value="RXI07311.1"/>
    <property type="molecule type" value="Genomic_DNA"/>
</dbReference>
<sequence>MRVPVSSPHSNNNNQSPKHSTQTNNQSVNFHLGISNLGGYEPTSVLDLRHSPSPVSAEKPSKILAISDVLSHSNHDPVEWEEQVDWDSIMKDLGLHDDNVPNLKNSIPQLNSNDPQISEYLHAQPFDPTQLVHSDYNINLSEVYSSQNCYDHAINDFHQSGNWNVGVDFIEELIRAADCFDSDELQLAQVILDRLNNRMRSSSPSKPVGKPLQRAAVYFKDALQSLLNGSDTAAREFSSSSDIVHTIRAYKSFSGISPVPMFSHFTTNQALLEALNGSAFIHVIDFDIGLGGQYASLMKELAEKADVASRNKGNQVPPVLRITAVVPEEYAVETRLIRENLSQFAQELKIRFQVEFVPVRMFEMMSFKAVKFMEGEKTAVLLSPYILRRLCSQNNISGFLGDMRRVSPSVVVFVDGEGMGDSGTTSFRRNFVSGLEFFSIMLESLDASVAASSDVVKKIETFLLLPKIQAAVEAAGRRIPPWREVFQGAGMRAMELSQFADFQAQCLLGKVQVRGFHVAKRQAELVLCWHDRALVATSAWRCRVEVATLPSWFEHCTPNCMCSCSVGIGIPVYCTCKAIERKDRIAQEKWLLYWAAYGSFSLVEIFSDKLISWCPMYYHMKFAFLVWLQLPTVDGAKQLYTSHLRPFFLKHQARIDRVLGLTYGEVHKLLSAHQAEIEYARVMIMKILGSDQPPNSDVPRQNAIEGQIRPPNPDLPGQNVIEDQTRPAPVSESDHDD</sequence>
<evidence type="ECO:0000256" key="3">
    <source>
        <dbReference type="ARBA" id="ARBA00023163"/>
    </source>
</evidence>
<evidence type="ECO:0000256" key="6">
    <source>
        <dbReference type="SAM" id="MobiDB-lite"/>
    </source>
</evidence>
<keyword evidence="2" id="KW-0805">Transcription regulation</keyword>
<feature type="region of interest" description="Disordered" evidence="6">
    <location>
        <begin position="1"/>
        <end position="25"/>
    </location>
</feature>
<comment type="caution">
    <text evidence="5">Lacks conserved residue(s) required for the propagation of feature annotation.</text>
</comment>
<dbReference type="InterPro" id="IPR005202">
    <property type="entry name" value="TF_GRAS"/>
</dbReference>
<dbReference type="Pfam" id="PF03514">
    <property type="entry name" value="GRAS"/>
    <property type="match status" value="1"/>
</dbReference>
<comment type="subcellular location">
    <subcellularLocation>
        <location evidence="1">Nucleus</location>
    </subcellularLocation>
</comment>